<feature type="chain" id="PRO_5009200285" description="Lipoprotein" evidence="1">
    <location>
        <begin position="19"/>
        <end position="78"/>
    </location>
</feature>
<keyword evidence="3" id="KW-1185">Reference proteome</keyword>
<evidence type="ECO:0008006" key="4">
    <source>
        <dbReference type="Google" id="ProtNLM"/>
    </source>
</evidence>
<keyword evidence="1" id="KW-0732">Signal</keyword>
<reference evidence="3" key="1">
    <citation type="submission" date="2016-09" db="EMBL/GenBank/DDBJ databases">
        <authorList>
            <person name="Wan X."/>
            <person name="Hou S."/>
        </authorList>
    </citation>
    <scope>NUCLEOTIDE SEQUENCE [LARGE SCALE GENOMIC DNA]</scope>
    <source>
        <strain evidence="3">KH87</strain>
    </source>
</reference>
<sequence length="78" mass="8609">MSKLLLLFFVVISVSSCASHQIADNGCKFVTGTYESEQARKQQSERTGQRHEKASTDIINGILALFTITLSGEKEECI</sequence>
<evidence type="ECO:0000313" key="3">
    <source>
        <dbReference type="Proteomes" id="UP000242258"/>
    </source>
</evidence>
<organism evidence="2 3">
    <name type="scientific">Rheinheimera salexigens</name>
    <dbReference type="NCBI Taxonomy" id="1628148"/>
    <lineage>
        <taxon>Bacteria</taxon>
        <taxon>Pseudomonadati</taxon>
        <taxon>Pseudomonadota</taxon>
        <taxon>Gammaproteobacteria</taxon>
        <taxon>Chromatiales</taxon>
        <taxon>Chromatiaceae</taxon>
        <taxon>Rheinheimera</taxon>
    </lineage>
</organism>
<proteinExistence type="predicted"/>
<evidence type="ECO:0000256" key="1">
    <source>
        <dbReference type="SAM" id="SignalP"/>
    </source>
</evidence>
<dbReference type="RefSeq" id="WP_070048071.1">
    <property type="nucleotide sequence ID" value="NZ_CBCSDO010000001.1"/>
</dbReference>
<feature type="signal peptide" evidence="1">
    <location>
        <begin position="1"/>
        <end position="18"/>
    </location>
</feature>
<dbReference type="EMBL" id="MKEK01000001">
    <property type="protein sequence ID" value="OEY68504.1"/>
    <property type="molecule type" value="Genomic_DNA"/>
</dbReference>
<dbReference type="PROSITE" id="PS51257">
    <property type="entry name" value="PROKAR_LIPOPROTEIN"/>
    <property type="match status" value="1"/>
</dbReference>
<dbReference type="STRING" id="1628148.BI198_02165"/>
<protein>
    <recommendedName>
        <fullName evidence="4">Lipoprotein</fullName>
    </recommendedName>
</protein>
<accession>A0A1E7Q2R6</accession>
<name>A0A1E7Q2R6_9GAMM</name>
<comment type="caution">
    <text evidence="2">The sequence shown here is derived from an EMBL/GenBank/DDBJ whole genome shotgun (WGS) entry which is preliminary data.</text>
</comment>
<dbReference type="Proteomes" id="UP000242258">
    <property type="component" value="Unassembled WGS sequence"/>
</dbReference>
<evidence type="ECO:0000313" key="2">
    <source>
        <dbReference type="EMBL" id="OEY68504.1"/>
    </source>
</evidence>
<dbReference type="AlphaFoldDB" id="A0A1E7Q2R6"/>
<dbReference type="OrthoDB" id="7068043at2"/>
<gene>
    <name evidence="2" type="ORF">BI198_02165</name>
</gene>